<gene>
    <name evidence="1" type="ORF">GCM10023342_23030</name>
</gene>
<evidence type="ECO:0000313" key="1">
    <source>
        <dbReference type="EMBL" id="GAA5176768.1"/>
    </source>
</evidence>
<keyword evidence="2" id="KW-1185">Reference proteome</keyword>
<dbReference type="RefSeq" id="WP_031384950.1">
    <property type="nucleotide sequence ID" value="NZ_BAABKI010000023.1"/>
</dbReference>
<dbReference type="SUPFAM" id="SSF52540">
    <property type="entry name" value="P-loop containing nucleoside triphosphate hydrolases"/>
    <property type="match status" value="1"/>
</dbReference>
<evidence type="ECO:0000313" key="2">
    <source>
        <dbReference type="Proteomes" id="UP001500074"/>
    </source>
</evidence>
<proteinExistence type="predicted"/>
<organism evidence="1 2">
    <name type="scientific">Modicisalibacter zincidurans</name>
    <dbReference type="NCBI Taxonomy" id="1178777"/>
    <lineage>
        <taxon>Bacteria</taxon>
        <taxon>Pseudomonadati</taxon>
        <taxon>Pseudomonadota</taxon>
        <taxon>Gammaproteobacteria</taxon>
        <taxon>Oceanospirillales</taxon>
        <taxon>Halomonadaceae</taxon>
        <taxon>Modicisalibacter</taxon>
    </lineage>
</organism>
<reference evidence="2" key="1">
    <citation type="journal article" date="2019" name="Int. J. Syst. Evol. Microbiol.">
        <title>The Global Catalogue of Microorganisms (GCM) 10K type strain sequencing project: providing services to taxonomists for standard genome sequencing and annotation.</title>
        <authorList>
            <consortium name="The Broad Institute Genomics Platform"/>
            <consortium name="The Broad Institute Genome Sequencing Center for Infectious Disease"/>
            <person name="Wu L."/>
            <person name="Ma J."/>
        </authorList>
    </citation>
    <scope>NUCLEOTIDE SEQUENCE [LARGE SCALE GENOMIC DNA]</scope>
    <source>
        <strain evidence="2">JCM 18472</strain>
    </source>
</reference>
<accession>A0ABP9RFY7</accession>
<dbReference type="PANTHER" id="PTHR43883">
    <property type="entry name" value="SLR0207 PROTEIN"/>
    <property type="match status" value="1"/>
</dbReference>
<dbReference type="Gene3D" id="3.40.50.300">
    <property type="entry name" value="P-loop containing nucleotide triphosphate hydrolases"/>
    <property type="match status" value="1"/>
</dbReference>
<dbReference type="PANTHER" id="PTHR43883:SF1">
    <property type="entry name" value="GLUCONOKINASE"/>
    <property type="match status" value="1"/>
</dbReference>
<dbReference type="SUPFAM" id="SSF56112">
    <property type="entry name" value="Protein kinase-like (PK-like)"/>
    <property type="match status" value="1"/>
</dbReference>
<dbReference type="InterPro" id="IPR027417">
    <property type="entry name" value="P-loop_NTPase"/>
</dbReference>
<sequence length="522" mass="59644">MSQVMIDALRDPVCYDHPVTAIEVFETHISWIVLTGDFAYKIKKPLDYGSFLDFSTCEKRLRLCEQEVRLNRRLSPNLYLGVVALSGDEKRPRVNDASAPFEYAVKMRQFSNRHLFSHLQASGELSLELLDNLVDQLVAFHEGAECLSSESDHGSRNALRAILTREFELIAARLPSGADQRRLEHLSTWVTEAFERLAGEFDRRHREGFVRETHGDVHLGNAVQHEGQVLLFDGIEYNDELRWNDVGSDLAFLLMDLEARGEQTFANHTLNRYLELSGDYTLVRLLPFYKLYRALVRAKVAMLGYHQPELHRVDRQAIMADYRRYIALAGQYAEFNFPYLVIGVGVSGSGKSRFTGEMVQRLGGIRLRSDVERKRLYGFNPQAETGQAEVDIYNRQATEQTYRRLAQLSGVLLEAGFPVCIDATCLKREQRDLLRQQAEARGLPVLMVSFEADDQTLRARIVKRAKRGGDPSEAGLAVLERQQRDFEAFEEDERLHLLHLDTTAENANLTLVGLIQERLRLL</sequence>
<dbReference type="Pfam" id="PF13671">
    <property type="entry name" value="AAA_33"/>
    <property type="match status" value="1"/>
</dbReference>
<dbReference type="InterPro" id="IPR011009">
    <property type="entry name" value="Kinase-like_dom_sf"/>
</dbReference>
<protein>
    <submittedName>
        <fullName evidence="1">AAA family ATPase</fullName>
    </submittedName>
</protein>
<dbReference type="InterPro" id="IPR052732">
    <property type="entry name" value="Cell-binding_unc_protein"/>
</dbReference>
<dbReference type="Proteomes" id="UP001500074">
    <property type="component" value="Unassembled WGS sequence"/>
</dbReference>
<dbReference type="EMBL" id="BAABKI010000023">
    <property type="protein sequence ID" value="GAA5176768.1"/>
    <property type="molecule type" value="Genomic_DNA"/>
</dbReference>
<comment type="caution">
    <text evidence="1">The sequence shown here is derived from an EMBL/GenBank/DDBJ whole genome shotgun (WGS) entry which is preliminary data.</text>
</comment>
<name>A0ABP9RFY7_9GAMM</name>